<dbReference type="PANTHER" id="PTHR43283">
    <property type="entry name" value="BETA-LACTAMASE-RELATED"/>
    <property type="match status" value="1"/>
</dbReference>
<dbReference type="Proteomes" id="UP000261032">
    <property type="component" value="Unassembled WGS sequence"/>
</dbReference>
<evidence type="ECO:0000259" key="1">
    <source>
        <dbReference type="Pfam" id="PF00144"/>
    </source>
</evidence>
<dbReference type="InterPro" id="IPR050789">
    <property type="entry name" value="Diverse_Enzym_Activities"/>
</dbReference>
<dbReference type="Gene3D" id="3.40.710.10">
    <property type="entry name" value="DD-peptidase/beta-lactamase superfamily"/>
    <property type="match status" value="1"/>
</dbReference>
<evidence type="ECO:0000313" key="2">
    <source>
        <dbReference type="EMBL" id="RGD86843.1"/>
    </source>
</evidence>
<feature type="domain" description="Beta-lactamase-related" evidence="1">
    <location>
        <begin position="27"/>
        <end position="305"/>
    </location>
</feature>
<keyword evidence="2" id="KW-0378">Hydrolase</keyword>
<dbReference type="PANTHER" id="PTHR43283:SF7">
    <property type="entry name" value="BETA-LACTAMASE-RELATED DOMAIN-CONTAINING PROTEIN"/>
    <property type="match status" value="1"/>
</dbReference>
<protein>
    <submittedName>
        <fullName evidence="2">Class C beta-lactamase-related serine hydrolase</fullName>
    </submittedName>
</protein>
<dbReference type="GO" id="GO:0016787">
    <property type="term" value="F:hydrolase activity"/>
    <property type="evidence" value="ECO:0007669"/>
    <property type="project" value="UniProtKB-KW"/>
</dbReference>
<dbReference type="InterPro" id="IPR001466">
    <property type="entry name" value="Beta-lactam-related"/>
</dbReference>
<organism evidence="2 3">
    <name type="scientific">Thomasclavelia ramosa</name>
    <dbReference type="NCBI Taxonomy" id="1547"/>
    <lineage>
        <taxon>Bacteria</taxon>
        <taxon>Bacillati</taxon>
        <taxon>Bacillota</taxon>
        <taxon>Erysipelotrichia</taxon>
        <taxon>Erysipelotrichales</taxon>
        <taxon>Coprobacillaceae</taxon>
        <taxon>Thomasclavelia</taxon>
    </lineage>
</organism>
<dbReference type="InterPro" id="IPR012338">
    <property type="entry name" value="Beta-lactam/transpept-like"/>
</dbReference>
<dbReference type="Pfam" id="PF00144">
    <property type="entry name" value="Beta-lactamase"/>
    <property type="match status" value="1"/>
</dbReference>
<evidence type="ECO:0000313" key="3">
    <source>
        <dbReference type="Proteomes" id="UP000261032"/>
    </source>
</evidence>
<dbReference type="RefSeq" id="WP_117580497.1">
    <property type="nucleotide sequence ID" value="NZ_QUSL01000003.1"/>
</dbReference>
<reference evidence="2 3" key="1">
    <citation type="submission" date="2018-08" db="EMBL/GenBank/DDBJ databases">
        <title>A genome reference for cultivated species of the human gut microbiota.</title>
        <authorList>
            <person name="Zou Y."/>
            <person name="Xue W."/>
            <person name="Luo G."/>
        </authorList>
    </citation>
    <scope>NUCLEOTIDE SEQUENCE [LARGE SCALE GENOMIC DNA]</scope>
    <source>
        <strain evidence="2 3">OM06-4</strain>
    </source>
</reference>
<dbReference type="SUPFAM" id="SSF56601">
    <property type="entry name" value="beta-lactamase/transpeptidase-like"/>
    <property type="match status" value="1"/>
</dbReference>
<dbReference type="EMBL" id="QUSL01000003">
    <property type="protein sequence ID" value="RGD86843.1"/>
    <property type="molecule type" value="Genomic_DNA"/>
</dbReference>
<comment type="caution">
    <text evidence="2">The sequence shown here is derived from an EMBL/GenBank/DDBJ whole genome shotgun (WGS) entry which is preliminary data.</text>
</comment>
<dbReference type="AlphaFoldDB" id="A0A3E3EG25"/>
<name>A0A3E3EG25_9FIRM</name>
<proteinExistence type="predicted"/>
<gene>
    <name evidence="2" type="ORF">DXB93_03245</name>
</gene>
<sequence length="323" mass="36818">MNQEKIIQLEEIINTKYDNITGIIGLKNGVTKYENYFNGGNVNSTVHVASVTKSIISILIGIALDKGYIEKIDQKIIDFFPNYVIKNNNLTIQKITIRDMMTMTVPYKYQEDSYIKYFTSKDWVTFSLNLLGDCGEIGKFQYAPLIGPDILSGILVNTTGRSVFDFATEYLFTPLGIEVKDKITFRSEEEQVAFLKAKDINGWVIDSCGINAAGWGLTLSTRAMAKIGQLYLNQGRWNKQQIVSKQWVIDSIKKQSYNDELNLAYGYLWWLHQDGFMAMGDGGNVIYVNIMKKTVISITATFKPDVNDRIEFIKEYLEPLFDE</sequence>
<accession>A0A3E3EG25</accession>